<evidence type="ECO:0000256" key="2">
    <source>
        <dbReference type="ARBA" id="ARBA00022475"/>
    </source>
</evidence>
<evidence type="ECO:0000256" key="5">
    <source>
        <dbReference type="ARBA" id="ARBA00023136"/>
    </source>
</evidence>
<accession>A0A1H5XUU0</accession>
<dbReference type="AlphaFoldDB" id="A0A1H5XUU0"/>
<evidence type="ECO:0000256" key="6">
    <source>
        <dbReference type="SAM" id="Phobius"/>
    </source>
</evidence>
<keyword evidence="3 6" id="KW-0812">Transmembrane</keyword>
<keyword evidence="9" id="KW-1185">Reference proteome</keyword>
<feature type="non-terminal residue" evidence="8">
    <location>
        <position position="295"/>
    </location>
</feature>
<organism evidence="8 9">
    <name type="scientific">Caloramator fervidus</name>
    <dbReference type="NCBI Taxonomy" id="29344"/>
    <lineage>
        <taxon>Bacteria</taxon>
        <taxon>Bacillati</taxon>
        <taxon>Bacillota</taxon>
        <taxon>Clostridia</taxon>
        <taxon>Eubacteriales</taxon>
        <taxon>Clostridiaceae</taxon>
        <taxon>Caloramator</taxon>
    </lineage>
</organism>
<dbReference type="RefSeq" id="WP_173689761.1">
    <property type="nucleotide sequence ID" value="NZ_FNUK01000038.1"/>
</dbReference>
<feature type="domain" description="Cache" evidence="7">
    <location>
        <begin position="38"/>
        <end position="259"/>
    </location>
</feature>
<keyword evidence="5 6" id="KW-0472">Membrane</keyword>
<dbReference type="Gene3D" id="3.30.450.20">
    <property type="entry name" value="PAS domain"/>
    <property type="match status" value="2"/>
</dbReference>
<gene>
    <name evidence="8" type="ORF">SAMN05660865_01875</name>
</gene>
<dbReference type="InterPro" id="IPR029151">
    <property type="entry name" value="Sensor-like_sf"/>
</dbReference>
<evidence type="ECO:0000256" key="3">
    <source>
        <dbReference type="ARBA" id="ARBA00022692"/>
    </source>
</evidence>
<evidence type="ECO:0000256" key="4">
    <source>
        <dbReference type="ARBA" id="ARBA00022989"/>
    </source>
</evidence>
<dbReference type="CDD" id="cd12912">
    <property type="entry name" value="PDC2_MCP_like"/>
    <property type="match status" value="1"/>
</dbReference>
<name>A0A1H5XUU0_9CLOT</name>
<dbReference type="Proteomes" id="UP000242850">
    <property type="component" value="Unassembled WGS sequence"/>
</dbReference>
<dbReference type="SUPFAM" id="SSF103190">
    <property type="entry name" value="Sensory domain-like"/>
    <property type="match status" value="1"/>
</dbReference>
<dbReference type="Pfam" id="PF02743">
    <property type="entry name" value="dCache_1"/>
    <property type="match status" value="1"/>
</dbReference>
<dbReference type="EMBL" id="FNUK01000038">
    <property type="protein sequence ID" value="SEG15423.1"/>
    <property type="molecule type" value="Genomic_DNA"/>
</dbReference>
<feature type="transmembrane region" description="Helical" evidence="6">
    <location>
        <begin position="12"/>
        <end position="31"/>
    </location>
</feature>
<keyword evidence="2" id="KW-1003">Cell membrane</keyword>
<sequence>MKKIALKQKFIVIFILISLISSILTASLFLYRSKKLVEDKINSFTKQISLEKVSYIDSFIYSMKTSVESVSKNPNVLKKDPNGIMEVIKSIKDANVDILSLYIGTSDKQTFLYPGKVPEGYDPTSRGWYKNAVASFGSVVITNPYEDAFTGKFIITVSKAFRLSNGQVAVAAADVDLEKLCDYITKTQVGQTGYAALILEDGTIIAHPNKDMLLVNIAEKYDFGKKIIEMKEGNLKYTLDKEEKISGFAKSKQTGWIAIATMNEREYGKEFEKSIIQTVIFLIITLGIVALLALV</sequence>
<comment type="subcellular location">
    <subcellularLocation>
        <location evidence="1">Cell membrane</location>
        <topology evidence="1">Multi-pass membrane protein</topology>
    </subcellularLocation>
</comment>
<dbReference type="CDD" id="cd18773">
    <property type="entry name" value="PDC1_HK_sensor"/>
    <property type="match status" value="1"/>
</dbReference>
<evidence type="ECO:0000313" key="8">
    <source>
        <dbReference type="EMBL" id="SEG15423.1"/>
    </source>
</evidence>
<evidence type="ECO:0000256" key="1">
    <source>
        <dbReference type="ARBA" id="ARBA00004651"/>
    </source>
</evidence>
<reference evidence="9" key="1">
    <citation type="submission" date="2016-10" db="EMBL/GenBank/DDBJ databases">
        <authorList>
            <person name="Varghese N."/>
            <person name="Submissions S."/>
        </authorList>
    </citation>
    <scope>NUCLEOTIDE SEQUENCE [LARGE SCALE GENOMIC DNA]</scope>
    <source>
        <strain evidence="9">DSM 5463</strain>
    </source>
</reference>
<dbReference type="GO" id="GO:0005886">
    <property type="term" value="C:plasma membrane"/>
    <property type="evidence" value="ECO:0007669"/>
    <property type="project" value="UniProtKB-SubCell"/>
</dbReference>
<dbReference type="InterPro" id="IPR033479">
    <property type="entry name" value="dCache_1"/>
</dbReference>
<feature type="transmembrane region" description="Helical" evidence="6">
    <location>
        <begin position="275"/>
        <end position="294"/>
    </location>
</feature>
<evidence type="ECO:0000313" key="9">
    <source>
        <dbReference type="Proteomes" id="UP000242850"/>
    </source>
</evidence>
<keyword evidence="4 6" id="KW-1133">Transmembrane helix</keyword>
<proteinExistence type="predicted"/>
<protein>
    <submittedName>
        <fullName evidence="8">Cache domain-containing protein</fullName>
    </submittedName>
</protein>
<evidence type="ECO:0000259" key="7">
    <source>
        <dbReference type="Pfam" id="PF02743"/>
    </source>
</evidence>